<dbReference type="PROSITE" id="PS50068">
    <property type="entry name" value="LDLRA_2"/>
    <property type="match status" value="2"/>
</dbReference>
<evidence type="ECO:0000256" key="6">
    <source>
        <dbReference type="ARBA" id="ARBA00023136"/>
    </source>
</evidence>
<dbReference type="InterPro" id="IPR050685">
    <property type="entry name" value="LDLR"/>
</dbReference>
<dbReference type="AlphaFoldDB" id="A0A3B3I5F2"/>
<accession>A0A3B3I5F2</accession>
<dbReference type="Pfam" id="PF00057">
    <property type="entry name" value="Ldl_recept_a"/>
    <property type="match status" value="2"/>
</dbReference>
<evidence type="ECO:0000256" key="2">
    <source>
        <dbReference type="ARBA" id="ARBA00004308"/>
    </source>
</evidence>
<proteinExistence type="predicted"/>
<keyword evidence="10" id="KW-1185">Reference proteome</keyword>
<evidence type="ECO:0000256" key="3">
    <source>
        <dbReference type="ARBA" id="ARBA00022692"/>
    </source>
</evidence>
<dbReference type="InterPro" id="IPR002172">
    <property type="entry name" value="LDrepeatLR_classA_rpt"/>
</dbReference>
<feature type="disulfide bond" evidence="8">
    <location>
        <begin position="92"/>
        <end position="107"/>
    </location>
</feature>
<evidence type="ECO:0000256" key="7">
    <source>
        <dbReference type="ARBA" id="ARBA00023157"/>
    </source>
</evidence>
<organism evidence="9 10">
    <name type="scientific">Oryzias latipes</name>
    <name type="common">Japanese rice fish</name>
    <name type="synonym">Japanese killifish</name>
    <dbReference type="NCBI Taxonomy" id="8090"/>
    <lineage>
        <taxon>Eukaryota</taxon>
        <taxon>Metazoa</taxon>
        <taxon>Chordata</taxon>
        <taxon>Craniata</taxon>
        <taxon>Vertebrata</taxon>
        <taxon>Euteleostomi</taxon>
        <taxon>Actinopterygii</taxon>
        <taxon>Neopterygii</taxon>
        <taxon>Teleostei</taxon>
        <taxon>Neoteleostei</taxon>
        <taxon>Acanthomorphata</taxon>
        <taxon>Ovalentaria</taxon>
        <taxon>Atherinomorphae</taxon>
        <taxon>Beloniformes</taxon>
        <taxon>Adrianichthyidae</taxon>
        <taxon>Oryziinae</taxon>
        <taxon>Oryzias</taxon>
    </lineage>
</organism>
<feature type="disulfide bond" evidence="8">
    <location>
        <begin position="142"/>
        <end position="157"/>
    </location>
</feature>
<name>A0A3B3I5F2_ORYLA</name>
<evidence type="ECO:0000256" key="1">
    <source>
        <dbReference type="ARBA" id="ARBA00004167"/>
    </source>
</evidence>
<sequence>VGVDGTGRYSFTGLFSRRPALSLAVFESMLYWVDSRGLWEAPQSKPTKRKFLWKTGVPLLTVCDGKRDCPDGDDEEFCCKDRRFCISQSLVCDGRSHCRDGSDEVDCPTLVAPVPLKNVLKCQMGSKACNDGTECVLLSHVCDGEQDCRDGSDELGCGKLDGFGQAKNQLVCVRTTLRCRTSTFYLPVQLIFAAKTVEDAFPGGKCVTAVLNATTAQMSLTVLVRLQLLQRKLI</sequence>
<reference evidence="9" key="2">
    <citation type="submission" date="2025-08" db="UniProtKB">
        <authorList>
            <consortium name="Ensembl"/>
        </authorList>
    </citation>
    <scope>IDENTIFICATION</scope>
    <source>
        <strain evidence="9">Hd-rR</strain>
    </source>
</reference>
<dbReference type="GeneTree" id="ENSGT00940000164512"/>
<dbReference type="PRINTS" id="PR00261">
    <property type="entry name" value="LDLRECEPTOR"/>
</dbReference>
<evidence type="ECO:0000313" key="10">
    <source>
        <dbReference type="Proteomes" id="UP000001038"/>
    </source>
</evidence>
<dbReference type="GO" id="GO:0012505">
    <property type="term" value="C:endomembrane system"/>
    <property type="evidence" value="ECO:0007669"/>
    <property type="project" value="UniProtKB-SubCell"/>
</dbReference>
<dbReference type="InterPro" id="IPR036055">
    <property type="entry name" value="LDL_receptor-like_sf"/>
</dbReference>
<dbReference type="SUPFAM" id="SSF57424">
    <property type="entry name" value="LDL receptor-like module"/>
    <property type="match status" value="2"/>
</dbReference>
<evidence type="ECO:0000256" key="4">
    <source>
        <dbReference type="ARBA" id="ARBA00022737"/>
    </source>
</evidence>
<dbReference type="Ensembl" id="ENSORLT00000038499.1">
    <property type="protein sequence ID" value="ENSORLP00000039034.1"/>
    <property type="gene ID" value="ENSORLG00000023124.1"/>
</dbReference>
<keyword evidence="4" id="KW-0677">Repeat</keyword>
<dbReference type="PANTHER" id="PTHR24270:SF62">
    <property type="entry name" value="LOW-DENSITY LIPOPROTEIN RECEPTOR-RELATED PROTEIN 2"/>
    <property type="match status" value="1"/>
</dbReference>
<evidence type="ECO:0000256" key="8">
    <source>
        <dbReference type="PROSITE-ProRule" id="PRU00124"/>
    </source>
</evidence>
<dbReference type="CDD" id="cd00112">
    <property type="entry name" value="LDLa"/>
    <property type="match status" value="3"/>
</dbReference>
<comment type="caution">
    <text evidence="8">Lacks conserved residue(s) required for the propagation of feature annotation.</text>
</comment>
<reference evidence="9 10" key="1">
    <citation type="journal article" date="2007" name="Nature">
        <title>The medaka draft genome and insights into vertebrate genome evolution.</title>
        <authorList>
            <person name="Kasahara M."/>
            <person name="Naruse K."/>
            <person name="Sasaki S."/>
            <person name="Nakatani Y."/>
            <person name="Qu W."/>
            <person name="Ahsan B."/>
            <person name="Yamada T."/>
            <person name="Nagayasu Y."/>
            <person name="Doi K."/>
            <person name="Kasai Y."/>
            <person name="Jindo T."/>
            <person name="Kobayashi D."/>
            <person name="Shimada A."/>
            <person name="Toyoda A."/>
            <person name="Kuroki Y."/>
            <person name="Fujiyama A."/>
            <person name="Sasaki T."/>
            <person name="Shimizu A."/>
            <person name="Asakawa S."/>
            <person name="Shimizu N."/>
            <person name="Hashimoto S."/>
            <person name="Yang J."/>
            <person name="Lee Y."/>
            <person name="Matsushima K."/>
            <person name="Sugano S."/>
            <person name="Sakaizumi M."/>
            <person name="Narita T."/>
            <person name="Ohishi K."/>
            <person name="Haga S."/>
            <person name="Ohta F."/>
            <person name="Nomoto H."/>
            <person name="Nogata K."/>
            <person name="Morishita T."/>
            <person name="Endo T."/>
            <person name="Shin-I T."/>
            <person name="Takeda H."/>
            <person name="Morishita S."/>
            <person name="Kohara Y."/>
        </authorList>
    </citation>
    <scope>NUCLEOTIDE SEQUENCE [LARGE SCALE GENOMIC DNA]</scope>
    <source>
        <strain evidence="9 10">Hd-rR</strain>
    </source>
</reference>
<dbReference type="Proteomes" id="UP000001038">
    <property type="component" value="Chromosome 12"/>
</dbReference>
<keyword evidence="3" id="KW-0812">Transmembrane</keyword>
<dbReference type="PANTHER" id="PTHR24270">
    <property type="entry name" value="LOW-DENSITY LIPOPROTEIN RECEPTOR-RELATED"/>
    <property type="match status" value="1"/>
</dbReference>
<comment type="subcellular location">
    <subcellularLocation>
        <location evidence="2">Endomembrane system</location>
    </subcellularLocation>
    <subcellularLocation>
        <location evidence="1">Membrane</location>
        <topology evidence="1">Single-pass membrane protein</topology>
    </subcellularLocation>
</comment>
<keyword evidence="7 8" id="KW-1015">Disulfide bond</keyword>
<evidence type="ECO:0000256" key="5">
    <source>
        <dbReference type="ARBA" id="ARBA00022989"/>
    </source>
</evidence>
<keyword evidence="5" id="KW-1133">Transmembrane helix</keyword>
<dbReference type="SMART" id="SM00192">
    <property type="entry name" value="LDLa"/>
    <property type="match status" value="2"/>
</dbReference>
<reference evidence="9" key="3">
    <citation type="submission" date="2025-09" db="UniProtKB">
        <authorList>
            <consortium name="Ensembl"/>
        </authorList>
    </citation>
    <scope>IDENTIFICATION</scope>
    <source>
        <strain evidence="9">Hd-rR</strain>
    </source>
</reference>
<dbReference type="GO" id="GO:0016020">
    <property type="term" value="C:membrane"/>
    <property type="evidence" value="ECO:0007669"/>
    <property type="project" value="UniProtKB-SubCell"/>
</dbReference>
<evidence type="ECO:0000313" key="9">
    <source>
        <dbReference type="Ensembl" id="ENSORLP00000039034.1"/>
    </source>
</evidence>
<dbReference type="Gene3D" id="4.10.400.10">
    <property type="entry name" value="Low-density Lipoprotein Receptor"/>
    <property type="match status" value="2"/>
</dbReference>
<dbReference type="InterPro" id="IPR023415">
    <property type="entry name" value="LDLR_class-A_CS"/>
</dbReference>
<protein>
    <submittedName>
        <fullName evidence="9">Uncharacterized protein</fullName>
    </submittedName>
</protein>
<dbReference type="GO" id="GO:0016192">
    <property type="term" value="P:vesicle-mediated transport"/>
    <property type="evidence" value="ECO:0007669"/>
    <property type="project" value="UniProtKB-ARBA"/>
</dbReference>
<dbReference type="Bgee" id="ENSORLG00000023124">
    <property type="expression patterns" value="Expressed in ovary and 8 other cell types or tissues"/>
</dbReference>
<dbReference type="PROSITE" id="PS01209">
    <property type="entry name" value="LDLRA_1"/>
    <property type="match status" value="2"/>
</dbReference>
<keyword evidence="6" id="KW-0472">Membrane</keyword>